<keyword evidence="6" id="KW-1133">Transmembrane helix</keyword>
<dbReference type="STRING" id="356305.SAMN05421841_0605"/>
<sequence length="533" mass="62070">MTKNLLFLIFLYSTMGWAQKSNDPFEQLYMKTLTEVAAKDTPRALKIADSMYAAATTPEHKGRAFMLSANIYLQQNKNEESIKFAEKAKDILDKSENDELKSKIRGLLASEYRIIGLNNKSKTYADEGLKLADKINNEQKKAQVKSLFYQELGYYEMEQKNHKNAIHYLNQSLECLSKIPADKINLGRTYQLLGQNYLELHDYKNSDSYNLKAIEILPETFVGTALSYIGLGISKTNQKQYKEAEKYLLKGLQYAETADHPAAKRTVYDGLAKYYEQTKQYEKASIYRKKFVEVFKKTEDKYKKTVDNDYDKIEKEKEQYIGWNSTKNIIIGVASLLILSLAILFIINRKKHKAEYQKFKSIIDHYKEKEEYVLESKVVTSEMEENENEEENIYEEIEAENKQNDIAINKETEAKILSELEQFEKDEKYNNSFISLSYLATEFNTNIRYISYVVKKHKGTDFKSYINKLRINYIIHKLNTSEKYRKYKVGALAEECGFSSHSKFTTIFKSITGISPSTFISFIEQEETKKNKN</sequence>
<dbReference type="SMART" id="SM00028">
    <property type="entry name" value="TPR"/>
    <property type="match status" value="5"/>
</dbReference>
<keyword evidence="3" id="KW-0804">Transcription</keyword>
<dbReference type="PROSITE" id="PS50005">
    <property type="entry name" value="TPR"/>
    <property type="match status" value="1"/>
</dbReference>
<keyword evidence="5" id="KW-0175">Coiled coil</keyword>
<dbReference type="Pfam" id="PF13181">
    <property type="entry name" value="TPR_8"/>
    <property type="match status" value="1"/>
</dbReference>
<dbReference type="Pfam" id="PF12833">
    <property type="entry name" value="HTH_18"/>
    <property type="match status" value="1"/>
</dbReference>
<keyword evidence="9" id="KW-1185">Reference proteome</keyword>
<dbReference type="Proteomes" id="UP000199469">
    <property type="component" value="Unassembled WGS sequence"/>
</dbReference>
<feature type="transmembrane region" description="Helical" evidence="6">
    <location>
        <begin position="329"/>
        <end position="348"/>
    </location>
</feature>
<dbReference type="RefSeq" id="WP_089790574.1">
    <property type="nucleotide sequence ID" value="NZ_FOIU01000001.1"/>
</dbReference>
<evidence type="ECO:0000256" key="2">
    <source>
        <dbReference type="ARBA" id="ARBA00023125"/>
    </source>
</evidence>
<dbReference type="EMBL" id="FOIU01000001">
    <property type="protein sequence ID" value="SEW01031.1"/>
    <property type="molecule type" value="Genomic_DNA"/>
</dbReference>
<accession>A0A1I0NIL5</accession>
<dbReference type="PANTHER" id="PTHR43280:SF34">
    <property type="entry name" value="ARAC-FAMILY TRANSCRIPTIONAL REGULATOR"/>
    <property type="match status" value="1"/>
</dbReference>
<dbReference type="InterPro" id="IPR009057">
    <property type="entry name" value="Homeodomain-like_sf"/>
</dbReference>
<keyword evidence="2" id="KW-0238">DNA-binding</keyword>
<dbReference type="PANTHER" id="PTHR43280">
    <property type="entry name" value="ARAC-FAMILY TRANSCRIPTIONAL REGULATOR"/>
    <property type="match status" value="1"/>
</dbReference>
<dbReference type="InterPro" id="IPR019734">
    <property type="entry name" value="TPR_rpt"/>
</dbReference>
<protein>
    <submittedName>
        <fullName evidence="8">Transcriptional regulator, AraC family</fullName>
    </submittedName>
</protein>
<keyword evidence="1" id="KW-0805">Transcription regulation</keyword>
<organism evidence="8 9">
    <name type="scientific">Chryseobacterium wanjuense</name>
    <dbReference type="NCBI Taxonomy" id="356305"/>
    <lineage>
        <taxon>Bacteria</taxon>
        <taxon>Pseudomonadati</taxon>
        <taxon>Bacteroidota</taxon>
        <taxon>Flavobacteriia</taxon>
        <taxon>Flavobacteriales</taxon>
        <taxon>Weeksellaceae</taxon>
        <taxon>Chryseobacterium group</taxon>
        <taxon>Chryseobacterium</taxon>
    </lineage>
</organism>
<name>A0A1I0NIL5_9FLAO</name>
<dbReference type="Pfam" id="PF13424">
    <property type="entry name" value="TPR_12"/>
    <property type="match status" value="1"/>
</dbReference>
<dbReference type="PROSITE" id="PS01124">
    <property type="entry name" value="HTH_ARAC_FAMILY_2"/>
    <property type="match status" value="1"/>
</dbReference>
<dbReference type="InterPro" id="IPR011990">
    <property type="entry name" value="TPR-like_helical_dom_sf"/>
</dbReference>
<evidence type="ECO:0000256" key="4">
    <source>
        <dbReference type="PROSITE-ProRule" id="PRU00339"/>
    </source>
</evidence>
<dbReference type="OrthoDB" id="5295174at2"/>
<evidence type="ECO:0000256" key="5">
    <source>
        <dbReference type="SAM" id="Coils"/>
    </source>
</evidence>
<dbReference type="SMART" id="SM00342">
    <property type="entry name" value="HTH_ARAC"/>
    <property type="match status" value="1"/>
</dbReference>
<dbReference type="GO" id="GO:0003700">
    <property type="term" value="F:DNA-binding transcription factor activity"/>
    <property type="evidence" value="ECO:0007669"/>
    <property type="project" value="InterPro"/>
</dbReference>
<evidence type="ECO:0000256" key="3">
    <source>
        <dbReference type="ARBA" id="ARBA00023163"/>
    </source>
</evidence>
<keyword evidence="6" id="KW-0472">Membrane</keyword>
<dbReference type="Gene3D" id="1.25.40.10">
    <property type="entry name" value="Tetratricopeptide repeat domain"/>
    <property type="match status" value="2"/>
</dbReference>
<evidence type="ECO:0000256" key="1">
    <source>
        <dbReference type="ARBA" id="ARBA00023015"/>
    </source>
</evidence>
<proteinExistence type="predicted"/>
<keyword evidence="4" id="KW-0802">TPR repeat</keyword>
<feature type="repeat" description="TPR" evidence="4">
    <location>
        <begin position="187"/>
        <end position="220"/>
    </location>
</feature>
<dbReference type="AlphaFoldDB" id="A0A1I0NIL5"/>
<dbReference type="SUPFAM" id="SSF46689">
    <property type="entry name" value="Homeodomain-like"/>
    <property type="match status" value="1"/>
</dbReference>
<evidence type="ECO:0000313" key="9">
    <source>
        <dbReference type="Proteomes" id="UP000199469"/>
    </source>
</evidence>
<dbReference type="SUPFAM" id="SSF48452">
    <property type="entry name" value="TPR-like"/>
    <property type="match status" value="1"/>
</dbReference>
<evidence type="ECO:0000313" key="8">
    <source>
        <dbReference type="EMBL" id="SEW01031.1"/>
    </source>
</evidence>
<evidence type="ECO:0000259" key="7">
    <source>
        <dbReference type="PROSITE" id="PS01124"/>
    </source>
</evidence>
<feature type="domain" description="HTH araC/xylS-type" evidence="7">
    <location>
        <begin position="414"/>
        <end position="522"/>
    </location>
</feature>
<dbReference type="GO" id="GO:0043565">
    <property type="term" value="F:sequence-specific DNA binding"/>
    <property type="evidence" value="ECO:0007669"/>
    <property type="project" value="InterPro"/>
</dbReference>
<dbReference type="Gene3D" id="1.10.10.60">
    <property type="entry name" value="Homeodomain-like"/>
    <property type="match status" value="2"/>
</dbReference>
<dbReference type="InterPro" id="IPR018060">
    <property type="entry name" value="HTH_AraC"/>
</dbReference>
<evidence type="ECO:0000256" key="6">
    <source>
        <dbReference type="SAM" id="Phobius"/>
    </source>
</evidence>
<keyword evidence="6" id="KW-0812">Transmembrane</keyword>
<gene>
    <name evidence="8" type="ORF">SAMN05421841_0605</name>
</gene>
<feature type="coiled-coil region" evidence="5">
    <location>
        <begin position="349"/>
        <end position="403"/>
    </location>
</feature>
<reference evidence="9" key="1">
    <citation type="submission" date="2016-10" db="EMBL/GenBank/DDBJ databases">
        <authorList>
            <person name="Varghese N."/>
            <person name="Submissions S."/>
        </authorList>
    </citation>
    <scope>NUCLEOTIDE SEQUENCE [LARGE SCALE GENOMIC DNA]</scope>
    <source>
        <strain evidence="9">DSM 17724</strain>
    </source>
</reference>